<dbReference type="InterPro" id="IPR008496">
    <property type="entry name" value="TMEM222/RTE1"/>
</dbReference>
<dbReference type="Proteomes" id="UP000825935">
    <property type="component" value="Chromosome 30"/>
</dbReference>
<evidence type="ECO:0000313" key="2">
    <source>
        <dbReference type="EMBL" id="KAH7291015.1"/>
    </source>
</evidence>
<keyword evidence="3" id="KW-1185">Reference proteome</keyword>
<comment type="caution">
    <text evidence="2">The sequence shown here is derived from an EMBL/GenBank/DDBJ whole genome shotgun (WGS) entry which is preliminary data.</text>
</comment>
<dbReference type="GO" id="GO:0009723">
    <property type="term" value="P:response to ethylene"/>
    <property type="evidence" value="ECO:0007669"/>
    <property type="project" value="TreeGrafter"/>
</dbReference>
<dbReference type="OrthoDB" id="267284at2759"/>
<dbReference type="GO" id="GO:0010104">
    <property type="term" value="P:regulation of ethylene-activated signaling pathway"/>
    <property type="evidence" value="ECO:0007669"/>
    <property type="project" value="TreeGrafter"/>
</dbReference>
<gene>
    <name evidence="2" type="ORF">KP509_30G073200</name>
</gene>
<keyword evidence="1" id="KW-0472">Membrane</keyword>
<feature type="transmembrane region" description="Helical" evidence="1">
    <location>
        <begin position="205"/>
        <end position="224"/>
    </location>
</feature>
<dbReference type="PANTHER" id="PTHR20921">
    <property type="entry name" value="TRANSMEMBRANE PROTEIN 222"/>
    <property type="match status" value="1"/>
</dbReference>
<feature type="transmembrane region" description="Helical" evidence="1">
    <location>
        <begin position="230"/>
        <end position="250"/>
    </location>
</feature>
<evidence type="ECO:0000256" key="1">
    <source>
        <dbReference type="SAM" id="Phobius"/>
    </source>
</evidence>
<organism evidence="2 3">
    <name type="scientific">Ceratopteris richardii</name>
    <name type="common">Triangle waterfern</name>
    <dbReference type="NCBI Taxonomy" id="49495"/>
    <lineage>
        <taxon>Eukaryota</taxon>
        <taxon>Viridiplantae</taxon>
        <taxon>Streptophyta</taxon>
        <taxon>Embryophyta</taxon>
        <taxon>Tracheophyta</taxon>
        <taxon>Polypodiopsida</taxon>
        <taxon>Polypodiidae</taxon>
        <taxon>Polypodiales</taxon>
        <taxon>Pteridineae</taxon>
        <taxon>Pteridaceae</taxon>
        <taxon>Parkerioideae</taxon>
        <taxon>Ceratopteris</taxon>
    </lineage>
</organism>
<dbReference type="AlphaFoldDB" id="A0A8T2R5Z8"/>
<dbReference type="PANTHER" id="PTHR20921:SF0">
    <property type="entry name" value="TRANSMEMBRANE PROTEIN 222"/>
    <property type="match status" value="1"/>
</dbReference>
<dbReference type="Pfam" id="PF05608">
    <property type="entry name" value="RTE1"/>
    <property type="match status" value="1"/>
</dbReference>
<dbReference type="EMBL" id="CM035435">
    <property type="protein sequence ID" value="KAH7291015.1"/>
    <property type="molecule type" value="Genomic_DNA"/>
</dbReference>
<dbReference type="GO" id="GO:0005783">
    <property type="term" value="C:endoplasmic reticulum"/>
    <property type="evidence" value="ECO:0007669"/>
    <property type="project" value="TreeGrafter"/>
</dbReference>
<keyword evidence="1" id="KW-1133">Transmembrane helix</keyword>
<reference evidence="2" key="1">
    <citation type="submission" date="2021-08" db="EMBL/GenBank/DDBJ databases">
        <title>WGS assembly of Ceratopteris richardii.</title>
        <authorList>
            <person name="Marchant D.B."/>
            <person name="Chen G."/>
            <person name="Jenkins J."/>
            <person name="Shu S."/>
            <person name="Leebens-Mack J."/>
            <person name="Grimwood J."/>
            <person name="Schmutz J."/>
            <person name="Soltis P."/>
            <person name="Soltis D."/>
            <person name="Chen Z.-H."/>
        </authorList>
    </citation>
    <scope>NUCLEOTIDE SEQUENCE</scope>
    <source>
        <strain evidence="2">Whitten #5841</strain>
        <tissue evidence="2">Leaf</tissue>
    </source>
</reference>
<keyword evidence="1" id="KW-0812">Transmembrane</keyword>
<evidence type="ECO:0000313" key="3">
    <source>
        <dbReference type="Proteomes" id="UP000825935"/>
    </source>
</evidence>
<dbReference type="OMA" id="FCIESIV"/>
<protein>
    <submittedName>
        <fullName evidence="2">Uncharacterized protein</fullName>
    </submittedName>
</protein>
<dbReference type="GO" id="GO:0005794">
    <property type="term" value="C:Golgi apparatus"/>
    <property type="evidence" value="ECO:0007669"/>
    <property type="project" value="TreeGrafter"/>
</dbReference>
<name>A0A8T2R5Z8_CERRI</name>
<accession>A0A8T2R5Z8</accession>
<sequence>MVIFSNKGLQKTVFRTEFCIESIVVCYNRYMAKSSLEDLDGSSGEPVPLTGACSPIDPSTARFPCCIVWTPLPLIAWLAPYVGHVGICREDGVILDFAGPYIINVDNFAFGATARYVQLMECSFSSQLGSAITNSNHDTGLSWNDAIRNTMQQFQHTSYNLFTCNCHSFVAACLNKLGFRGSNSWNVIKIVILVLFEGQWVNRGAIVKSFAPFIAVMLIGMYMASWSFLIGWGVFNLLLIGWFLMGTYLLHGFIKC</sequence>
<proteinExistence type="predicted"/>